<evidence type="ECO:0000313" key="11">
    <source>
        <dbReference type="Proteomes" id="UP000186313"/>
    </source>
</evidence>
<keyword evidence="4" id="KW-0762">Sugar transport</keyword>
<sequence length="257" mass="27542">MLMEAILVAVWAALCGIDKFDVFTGIHRPLVTGTVVGLILGDLQMGLIAGATFELAWLGLVANAGVQPPDTTVGAIVGTMFAIKLDMTPEAAIGMAIPFALAMQTCVLFLFTSCAPMMQKADEYAESLNLKGIDKLIYIGLSARALLYGVVGFCAIYFGVTGAEFIQEYLPQSIVKGMAIAGGMMPAVGFAMLLRTMFNVAILPYFFLGFVCSTYFNMPILGTALVFTCVAILDYMNNKKSDTPQATTQTQVFDDEL</sequence>
<evidence type="ECO:0000256" key="5">
    <source>
        <dbReference type="ARBA" id="ARBA00022683"/>
    </source>
</evidence>
<evidence type="ECO:0000256" key="6">
    <source>
        <dbReference type="ARBA" id="ARBA00022692"/>
    </source>
</evidence>
<dbReference type="GO" id="GO:0005886">
    <property type="term" value="C:plasma membrane"/>
    <property type="evidence" value="ECO:0007669"/>
    <property type="project" value="UniProtKB-SubCell"/>
</dbReference>
<accession>A0A1Q9HIG5</accession>
<feature type="transmembrane region" description="Helical" evidence="9">
    <location>
        <begin position="136"/>
        <end position="158"/>
    </location>
</feature>
<evidence type="ECO:0000256" key="1">
    <source>
        <dbReference type="ARBA" id="ARBA00004651"/>
    </source>
</evidence>
<evidence type="ECO:0000256" key="2">
    <source>
        <dbReference type="ARBA" id="ARBA00022448"/>
    </source>
</evidence>
<dbReference type="EMBL" id="MJMJ01000012">
    <property type="protein sequence ID" value="OLQ90118.1"/>
    <property type="molecule type" value="Genomic_DNA"/>
</dbReference>
<proteinExistence type="predicted"/>
<evidence type="ECO:0000256" key="3">
    <source>
        <dbReference type="ARBA" id="ARBA00022475"/>
    </source>
</evidence>
<dbReference type="PANTHER" id="PTHR32502:SF8">
    <property type="entry name" value="N-ACETYLGALACTOSAMINE PERMEASE IIC COMPONENT 1"/>
    <property type="match status" value="1"/>
</dbReference>
<evidence type="ECO:0000256" key="7">
    <source>
        <dbReference type="ARBA" id="ARBA00022989"/>
    </source>
</evidence>
<feature type="transmembrane region" description="Helical" evidence="9">
    <location>
        <begin position="178"/>
        <end position="198"/>
    </location>
</feature>
<dbReference type="RefSeq" id="WP_011149451.1">
    <property type="nucleotide sequence ID" value="NZ_MJMJ01000012.1"/>
</dbReference>
<evidence type="ECO:0000256" key="4">
    <source>
        <dbReference type="ARBA" id="ARBA00022597"/>
    </source>
</evidence>
<name>A0A1Q9HIG5_9VIBR</name>
<keyword evidence="3" id="KW-1003">Cell membrane</keyword>
<evidence type="ECO:0000256" key="9">
    <source>
        <dbReference type="SAM" id="Phobius"/>
    </source>
</evidence>
<protein>
    <submittedName>
        <fullName evidence="10">PTS N-acetylgalactosamine transporter subunit IIC</fullName>
    </submittedName>
</protein>
<evidence type="ECO:0000313" key="10">
    <source>
        <dbReference type="EMBL" id="OLQ90118.1"/>
    </source>
</evidence>
<dbReference type="GO" id="GO:0009401">
    <property type="term" value="P:phosphoenolpyruvate-dependent sugar phosphotransferase system"/>
    <property type="evidence" value="ECO:0007669"/>
    <property type="project" value="UniProtKB-KW"/>
</dbReference>
<organism evidence="10 11">
    <name type="scientific">Vibrio panuliri</name>
    <dbReference type="NCBI Taxonomy" id="1381081"/>
    <lineage>
        <taxon>Bacteria</taxon>
        <taxon>Pseudomonadati</taxon>
        <taxon>Pseudomonadota</taxon>
        <taxon>Gammaproteobacteria</taxon>
        <taxon>Vibrionales</taxon>
        <taxon>Vibrionaceae</taxon>
        <taxon>Vibrio</taxon>
    </lineage>
</organism>
<dbReference type="InterPro" id="IPR004700">
    <property type="entry name" value="PTS_IIC_man"/>
</dbReference>
<dbReference type="Proteomes" id="UP000186313">
    <property type="component" value="Unassembled WGS sequence"/>
</dbReference>
<dbReference type="NCBIfam" id="NF040757">
    <property type="entry name" value="AgaW"/>
    <property type="match status" value="1"/>
</dbReference>
<keyword evidence="2" id="KW-0813">Transport</keyword>
<dbReference type="PANTHER" id="PTHR32502">
    <property type="entry name" value="N-ACETYLGALACTOSAMINE PERMEASE II COMPONENT-RELATED"/>
    <property type="match status" value="1"/>
</dbReference>
<feature type="transmembrane region" description="Helical" evidence="9">
    <location>
        <begin position="205"/>
        <end position="233"/>
    </location>
</feature>
<dbReference type="PROSITE" id="PS51106">
    <property type="entry name" value="PTS_EIIC_TYPE_4"/>
    <property type="match status" value="1"/>
</dbReference>
<keyword evidence="6 9" id="KW-0812">Transmembrane</keyword>
<keyword evidence="7 9" id="KW-1133">Transmembrane helix</keyword>
<gene>
    <name evidence="10" type="ORF">BIY22_03695</name>
</gene>
<dbReference type="STRING" id="1381081.BIY22_03695"/>
<comment type="caution">
    <text evidence="10">The sequence shown here is derived from an EMBL/GenBank/DDBJ whole genome shotgun (WGS) entry which is preliminary data.</text>
</comment>
<feature type="transmembrane region" description="Helical" evidence="9">
    <location>
        <begin position="91"/>
        <end position="115"/>
    </location>
</feature>
<comment type="subcellular location">
    <subcellularLocation>
        <location evidence="1">Cell membrane</location>
        <topology evidence="1">Multi-pass membrane protein</topology>
    </subcellularLocation>
</comment>
<evidence type="ECO:0000256" key="8">
    <source>
        <dbReference type="ARBA" id="ARBA00023136"/>
    </source>
</evidence>
<dbReference type="AlphaFoldDB" id="A0A1Q9HIG5"/>
<dbReference type="Pfam" id="PF03609">
    <property type="entry name" value="EII-Sor"/>
    <property type="match status" value="1"/>
</dbReference>
<keyword evidence="5" id="KW-0598">Phosphotransferase system</keyword>
<keyword evidence="8 9" id="KW-0472">Membrane</keyword>
<dbReference type="OrthoDB" id="3190125at2"/>
<dbReference type="InterPro" id="IPR047835">
    <property type="entry name" value="PTS_IIC_GalNAc_AgaW-like"/>
</dbReference>
<dbReference type="InterPro" id="IPR050303">
    <property type="entry name" value="GatZ_KbaZ_carbometab"/>
</dbReference>
<reference evidence="10 11" key="1">
    <citation type="submission" date="2016-09" db="EMBL/GenBank/DDBJ databases">
        <title>Genomic Taxonomy of the Vibrionaceae.</title>
        <authorList>
            <person name="Gonzalez-Castillo A."/>
            <person name="Gomez-Gil B."/>
            <person name="Enciso-Ibarra K."/>
        </authorList>
    </citation>
    <scope>NUCLEOTIDE SEQUENCE [LARGE SCALE GENOMIC DNA]</scope>
    <source>
        <strain evidence="10 11">CAIM 703</strain>
    </source>
</reference>